<evidence type="ECO:0000313" key="2">
    <source>
        <dbReference type="Proteomes" id="UP001153331"/>
    </source>
</evidence>
<sequence>MCLTSITGIFLLRPAPLEETCIGKCDRTRRVPASSICLGSPTVLRRGAGGRQMRCKGVRKRLAREEEVVRDKKLGQHGDPRWSSASMRMKRRRRASAVQGCGKSQKRERRKRRSIACISSFVRSTVEASRRPKHALLRADTARQWAGRGLSGMIPRQIESLMLTDGPAANDDSCSPMPESTTLGAWKRAKVGSKQVKLPRYWEHPRQHP</sequence>
<evidence type="ECO:0000313" key="1">
    <source>
        <dbReference type="EMBL" id="KAJ8117692.1"/>
    </source>
</evidence>
<dbReference type="Proteomes" id="UP001153331">
    <property type="component" value="Unassembled WGS sequence"/>
</dbReference>
<dbReference type="EMBL" id="JAPHNI010000044">
    <property type="protein sequence ID" value="KAJ8117692.1"/>
    <property type="molecule type" value="Genomic_DNA"/>
</dbReference>
<gene>
    <name evidence="1" type="ORF">OPT61_g1158</name>
</gene>
<reference evidence="1" key="1">
    <citation type="submission" date="2022-11" db="EMBL/GenBank/DDBJ databases">
        <title>Genome Sequence of Boeremia exigua.</title>
        <authorList>
            <person name="Buettner E."/>
        </authorList>
    </citation>
    <scope>NUCLEOTIDE SEQUENCE</scope>
    <source>
        <strain evidence="1">CU02</strain>
    </source>
</reference>
<protein>
    <submittedName>
        <fullName evidence="1">Uncharacterized protein</fullName>
    </submittedName>
</protein>
<name>A0ACC2IRF3_9PLEO</name>
<accession>A0ACC2IRF3</accession>
<organism evidence="1 2">
    <name type="scientific">Boeremia exigua</name>
    <dbReference type="NCBI Taxonomy" id="749465"/>
    <lineage>
        <taxon>Eukaryota</taxon>
        <taxon>Fungi</taxon>
        <taxon>Dikarya</taxon>
        <taxon>Ascomycota</taxon>
        <taxon>Pezizomycotina</taxon>
        <taxon>Dothideomycetes</taxon>
        <taxon>Pleosporomycetidae</taxon>
        <taxon>Pleosporales</taxon>
        <taxon>Pleosporineae</taxon>
        <taxon>Didymellaceae</taxon>
        <taxon>Boeremia</taxon>
    </lineage>
</organism>
<comment type="caution">
    <text evidence="1">The sequence shown here is derived from an EMBL/GenBank/DDBJ whole genome shotgun (WGS) entry which is preliminary data.</text>
</comment>
<keyword evidence="2" id="KW-1185">Reference proteome</keyword>
<proteinExistence type="predicted"/>